<dbReference type="InterPro" id="IPR011993">
    <property type="entry name" value="PH-like_dom_sf"/>
</dbReference>
<keyword evidence="3" id="KW-0344">Guanine-nucleotide releasing factor</keyword>
<dbReference type="Proteomes" id="UP000694551">
    <property type="component" value="Unplaced"/>
</dbReference>
<dbReference type="Pfam" id="PF00169">
    <property type="entry name" value="PH"/>
    <property type="match status" value="1"/>
</dbReference>
<keyword evidence="6" id="KW-0862">Zinc</keyword>
<dbReference type="Pfam" id="PF01363">
    <property type="entry name" value="FYVE"/>
    <property type="match status" value="1"/>
</dbReference>
<feature type="domain" description="PH" evidence="10">
    <location>
        <begin position="903"/>
        <end position="997"/>
    </location>
</feature>
<feature type="region of interest" description="Disordered" evidence="9">
    <location>
        <begin position="479"/>
        <end position="498"/>
    </location>
</feature>
<dbReference type="InterPro" id="IPR011011">
    <property type="entry name" value="Znf_FYVE_PHD"/>
</dbReference>
<dbReference type="AlphaFoldDB" id="A0A8D0FVS1"/>
<dbReference type="InterPro" id="IPR000219">
    <property type="entry name" value="DH_dom"/>
</dbReference>
<feature type="domain" description="FYVE-type" evidence="12">
    <location>
        <begin position="1032"/>
        <end position="1091"/>
    </location>
</feature>
<dbReference type="SMART" id="SM00064">
    <property type="entry name" value="FYVE"/>
    <property type="match status" value="1"/>
</dbReference>
<dbReference type="GO" id="GO:0005737">
    <property type="term" value="C:cytoplasm"/>
    <property type="evidence" value="ECO:0007669"/>
    <property type="project" value="TreeGrafter"/>
</dbReference>
<dbReference type="GO" id="GO:0008270">
    <property type="term" value="F:zinc ion binding"/>
    <property type="evidence" value="ECO:0007669"/>
    <property type="project" value="UniProtKB-KW"/>
</dbReference>
<evidence type="ECO:0000256" key="3">
    <source>
        <dbReference type="ARBA" id="ARBA00022658"/>
    </source>
</evidence>
<evidence type="ECO:0000256" key="9">
    <source>
        <dbReference type="SAM" id="MobiDB-lite"/>
    </source>
</evidence>
<feature type="region of interest" description="Disordered" evidence="9">
    <location>
        <begin position="555"/>
        <end position="574"/>
    </location>
</feature>
<name>A0A8D0FVS1_STROC</name>
<dbReference type="InterPro" id="IPR035899">
    <property type="entry name" value="DBL_dom_sf"/>
</dbReference>
<dbReference type="PANTHER" id="PTHR12673:SF13">
    <property type="entry name" value="FYVE, RHOGEF AND PH DOMAIN-CONTAINING PROTEIN 5"/>
    <property type="match status" value="1"/>
</dbReference>
<evidence type="ECO:0000313" key="14">
    <source>
        <dbReference type="Proteomes" id="UP000694551"/>
    </source>
</evidence>
<evidence type="ECO:0000256" key="6">
    <source>
        <dbReference type="ARBA" id="ARBA00022833"/>
    </source>
</evidence>
<feature type="region of interest" description="Disordered" evidence="9">
    <location>
        <begin position="293"/>
        <end position="323"/>
    </location>
</feature>
<protein>
    <submittedName>
        <fullName evidence="13">FYVE, RhoGEF and PH domain containing 5</fullName>
    </submittedName>
</protein>
<keyword evidence="7" id="KW-0206">Cytoskeleton</keyword>
<evidence type="ECO:0000256" key="8">
    <source>
        <dbReference type="PROSITE-ProRule" id="PRU00091"/>
    </source>
</evidence>
<dbReference type="PROSITE" id="PS50010">
    <property type="entry name" value="DH_2"/>
    <property type="match status" value="1"/>
</dbReference>
<feature type="region of interest" description="Disordered" evidence="9">
    <location>
        <begin position="671"/>
        <end position="693"/>
    </location>
</feature>
<proteinExistence type="predicted"/>
<feature type="domain" description="DH" evidence="11">
    <location>
        <begin position="700"/>
        <end position="812"/>
    </location>
</feature>
<feature type="region of interest" description="Disordered" evidence="9">
    <location>
        <begin position="1"/>
        <end position="166"/>
    </location>
</feature>
<feature type="compositionally biased region" description="Basic and acidic residues" evidence="9">
    <location>
        <begin position="150"/>
        <end position="165"/>
    </location>
</feature>
<dbReference type="PROSITE" id="PS50003">
    <property type="entry name" value="PH_DOMAIN"/>
    <property type="match status" value="1"/>
</dbReference>
<evidence type="ECO:0000256" key="7">
    <source>
        <dbReference type="ARBA" id="ARBA00023212"/>
    </source>
</evidence>
<dbReference type="Ensembl" id="ENSSOCT00000023566.1">
    <property type="protein sequence ID" value="ENSSOCP00000022992.1"/>
    <property type="gene ID" value="ENSSOCG00000017013.1"/>
</dbReference>
<accession>A0A8D0FVS1</accession>
<dbReference type="CDD" id="cd15792">
    <property type="entry name" value="PH1_FGD5"/>
    <property type="match status" value="1"/>
</dbReference>
<dbReference type="InterPro" id="IPR001849">
    <property type="entry name" value="PH_domain"/>
</dbReference>
<dbReference type="SUPFAM" id="SSF50729">
    <property type="entry name" value="PH domain-like"/>
    <property type="match status" value="2"/>
</dbReference>
<dbReference type="InterPro" id="IPR000306">
    <property type="entry name" value="Znf_FYVE"/>
</dbReference>
<dbReference type="Pfam" id="PF00621">
    <property type="entry name" value="RhoGEF"/>
    <property type="match status" value="1"/>
</dbReference>
<evidence type="ECO:0000256" key="5">
    <source>
        <dbReference type="ARBA" id="ARBA00022771"/>
    </source>
</evidence>
<feature type="compositionally biased region" description="Acidic residues" evidence="9">
    <location>
        <begin position="104"/>
        <end position="115"/>
    </location>
</feature>
<keyword evidence="5 8" id="KW-0863">Zinc-finger</keyword>
<comment type="subcellular location">
    <subcellularLocation>
        <location evidence="1">Cytoplasm</location>
        <location evidence="1">Cytoskeleton</location>
    </subcellularLocation>
</comment>
<dbReference type="PANTHER" id="PTHR12673">
    <property type="entry name" value="FACIOGENITAL DYSPLASIA PROTEIN"/>
    <property type="match status" value="1"/>
</dbReference>
<dbReference type="CDD" id="cd15742">
    <property type="entry name" value="FYVE_FGD5"/>
    <property type="match status" value="1"/>
</dbReference>
<dbReference type="GO" id="GO:0005085">
    <property type="term" value="F:guanyl-nucleotide exchange factor activity"/>
    <property type="evidence" value="ECO:0007669"/>
    <property type="project" value="UniProtKB-KW"/>
</dbReference>
<keyword evidence="4" id="KW-0479">Metal-binding</keyword>
<dbReference type="Gene3D" id="3.30.40.10">
    <property type="entry name" value="Zinc/RING finger domain, C3HC4 (zinc finger)"/>
    <property type="match status" value="1"/>
</dbReference>
<reference evidence="13" key="2">
    <citation type="submission" date="2025-09" db="UniProtKB">
        <authorList>
            <consortium name="Ensembl"/>
        </authorList>
    </citation>
    <scope>IDENTIFICATION</scope>
</reference>
<sequence>MPNEASVGTAPGLEPCEDEPIAESGLGESIQQAAAEEEEADPDEHNNTNTGNASDGCQITERRGEEKTSEVACEASKDSGKGEEEIVTAENTDDGCQIAPCENECGEEIPMEPSDENLQTEGTNLDEDGVISDSLPSSSGMEPELEDVTVEEHSESTVETSKSDELQLEDNEVEANILSKSAPSPPQQVPLEEELEVCKHGKMNVECGTKYVLHENLAVPEVVIVPEESEDRQTSGDPLDDPYVLPAENEIAHDGQTDLGADHSKRDELGMDGENNLLPIDRKNIVTRTRSLSGKMPGYVPETVPEEIGPETDLPSSRNGSGTDLSNNLFSVEGKPMEANRALPTKSRRFILYPRSYSVEGREIPVSVYRESDGCVLDDGRIKRTEDNLSLPCVNGSSGSFSQRNHLSSCGISTPSSVVDIPPPFELAYITKKPITKSSPSLLIENDSPDKYSKKKKSSFKRFLTLKFKKKTENKVHVDVNVSSSRSSSESSYHGPPRLMELDRRSLSSSPQLKSHVGKLRASESPSAVLFYKDGKRKGTPKSFSRSVSRVESFEDRSRPPFMPLPLTKPRSISFPNADTSDYENIPAMSSDYENIQIPPRRSTRTGTFTEFFEDPSRALSAANENDGYVDMSSFTGFENKQQTTDQETESAYTEPYKVCPVSVIPMEVVTSDEEHKSSEDEESSPGDPSLINKKEGQSRAYLIAQELMSSEKVLFALFLYCCSQDFYEGVLKVLGEEDENEQEEVKLKQGLSELPEIYELHQDILGELEERVLKWEEHQRVADVLLSRKSRLNHHTAYIMQFDRNLALLDETCLKCSQLATIIQEFEVRLSRFFTCSNAWLCHRPYSNIVFLQLHWYYLNNLCPDSTEYEATQGTESENLQKLVHIEHSVRGQSGLLQPGRVFVKEGTLMKVSGKNRHPRHLFLMNDVLLYTYPQKDGKYRLKNTLAVSGMKVSRPVTEKAQNVLKIEYDEYCLTLSASSCSERDEWYSCISRHIPDDYKAHNTSTFHSSVELRERLGIPLGERPPTLVPVSHVMMCMNCGCDFTLTLRRHHCHACGKIVCRNCSRNKYPMKYLKDQAAKVCDSCYVELKKRGKIPSFLRPLSVSFPPTSSRSSSSAFSSVFHNIHYSSFKKQKKIPSALMEDKVATESLPLLGFTVAPEKEEGSTDTVFHLYHKQTLFYSFRAEDNNSAQRWIEAMEEASIL</sequence>
<dbReference type="PROSITE" id="PS50178">
    <property type="entry name" value="ZF_FYVE"/>
    <property type="match status" value="1"/>
</dbReference>
<evidence type="ECO:0000259" key="12">
    <source>
        <dbReference type="PROSITE" id="PS50178"/>
    </source>
</evidence>
<evidence type="ECO:0000256" key="1">
    <source>
        <dbReference type="ARBA" id="ARBA00004245"/>
    </source>
</evidence>
<feature type="compositionally biased region" description="Polar residues" evidence="9">
    <location>
        <begin position="47"/>
        <end position="57"/>
    </location>
</feature>
<evidence type="ECO:0000256" key="2">
    <source>
        <dbReference type="ARBA" id="ARBA00022490"/>
    </source>
</evidence>
<evidence type="ECO:0000313" key="13">
    <source>
        <dbReference type="Ensembl" id="ENSSOCP00000022992.1"/>
    </source>
</evidence>
<feature type="compositionally biased region" description="Low complexity" evidence="9">
    <location>
        <begin position="483"/>
        <end position="492"/>
    </location>
</feature>
<keyword evidence="14" id="KW-1185">Reference proteome</keyword>
<evidence type="ECO:0000259" key="11">
    <source>
        <dbReference type="PROSITE" id="PS50010"/>
    </source>
</evidence>
<dbReference type="InterPro" id="IPR017455">
    <property type="entry name" value="Znf_FYVE-rel"/>
</dbReference>
<reference evidence="13" key="1">
    <citation type="submission" date="2025-08" db="UniProtKB">
        <authorList>
            <consortium name="Ensembl"/>
        </authorList>
    </citation>
    <scope>IDENTIFICATION</scope>
</reference>
<dbReference type="SUPFAM" id="SSF48065">
    <property type="entry name" value="DBL homology domain (DH-domain)"/>
    <property type="match status" value="1"/>
</dbReference>
<dbReference type="Gene3D" id="2.30.29.30">
    <property type="entry name" value="Pleckstrin-homology domain (PH domain)/Phosphotyrosine-binding domain (PTB)"/>
    <property type="match status" value="2"/>
</dbReference>
<evidence type="ECO:0000256" key="4">
    <source>
        <dbReference type="ARBA" id="ARBA00022723"/>
    </source>
</evidence>
<dbReference type="InterPro" id="IPR051092">
    <property type="entry name" value="FYVE_RhoGEF_PH"/>
</dbReference>
<dbReference type="SMART" id="SM00233">
    <property type="entry name" value="PH"/>
    <property type="match status" value="1"/>
</dbReference>
<keyword evidence="2" id="KW-0963">Cytoplasm</keyword>
<dbReference type="SUPFAM" id="SSF57903">
    <property type="entry name" value="FYVE/PHD zinc finger"/>
    <property type="match status" value="1"/>
</dbReference>
<organism evidence="13 14">
    <name type="scientific">Strix occidentalis caurina</name>
    <name type="common">northern spotted owl</name>
    <dbReference type="NCBI Taxonomy" id="311401"/>
    <lineage>
        <taxon>Eukaryota</taxon>
        <taxon>Metazoa</taxon>
        <taxon>Chordata</taxon>
        <taxon>Craniata</taxon>
        <taxon>Vertebrata</taxon>
        <taxon>Euteleostomi</taxon>
        <taxon>Archelosauria</taxon>
        <taxon>Archosauria</taxon>
        <taxon>Dinosauria</taxon>
        <taxon>Saurischia</taxon>
        <taxon>Theropoda</taxon>
        <taxon>Coelurosauria</taxon>
        <taxon>Aves</taxon>
        <taxon>Neognathae</taxon>
        <taxon>Neoaves</taxon>
        <taxon>Telluraves</taxon>
        <taxon>Strigiformes</taxon>
        <taxon>Strigidae</taxon>
        <taxon>Strix</taxon>
    </lineage>
</organism>
<dbReference type="GO" id="GO:0005856">
    <property type="term" value="C:cytoskeleton"/>
    <property type="evidence" value="ECO:0007669"/>
    <property type="project" value="UniProtKB-SubCell"/>
</dbReference>
<evidence type="ECO:0000259" key="10">
    <source>
        <dbReference type="PROSITE" id="PS50003"/>
    </source>
</evidence>
<feature type="compositionally biased region" description="Basic and acidic residues" evidence="9">
    <location>
        <begin position="60"/>
        <end position="84"/>
    </location>
</feature>
<dbReference type="Gene3D" id="1.20.900.10">
    <property type="entry name" value="Dbl homology (DH) domain"/>
    <property type="match status" value="1"/>
</dbReference>
<dbReference type="InterPro" id="IPR013083">
    <property type="entry name" value="Znf_RING/FYVE/PHD"/>
</dbReference>
<feature type="compositionally biased region" description="Polar residues" evidence="9">
    <location>
        <begin position="314"/>
        <end position="323"/>
    </location>
</feature>